<feature type="domain" description="DALR anticodon binding" evidence="11">
    <location>
        <begin position="416"/>
        <end position="532"/>
    </location>
</feature>
<evidence type="ECO:0000256" key="2">
    <source>
        <dbReference type="ARBA" id="ARBA00012837"/>
    </source>
</evidence>
<dbReference type="InterPro" id="IPR008909">
    <property type="entry name" value="DALR_anticod-bd"/>
</dbReference>
<evidence type="ECO:0000256" key="3">
    <source>
        <dbReference type="ARBA" id="ARBA00022598"/>
    </source>
</evidence>
<dbReference type="SUPFAM" id="SSF52374">
    <property type="entry name" value="Nucleotidylyl transferase"/>
    <property type="match status" value="1"/>
</dbReference>
<evidence type="ECO:0000256" key="10">
    <source>
        <dbReference type="RuleBase" id="RU363038"/>
    </source>
</evidence>
<dbReference type="GO" id="GO:0005524">
    <property type="term" value="F:ATP binding"/>
    <property type="evidence" value="ECO:0007669"/>
    <property type="project" value="UniProtKB-KW"/>
</dbReference>
<evidence type="ECO:0000256" key="7">
    <source>
        <dbReference type="ARBA" id="ARBA00023146"/>
    </source>
</evidence>
<keyword evidence="3 10" id="KW-0436">Ligase</keyword>
<dbReference type="Pfam" id="PF03485">
    <property type="entry name" value="Arg_tRNA_synt_N"/>
    <property type="match status" value="1"/>
</dbReference>
<dbReference type="SMART" id="SM01016">
    <property type="entry name" value="Arg_tRNA_synt_N"/>
    <property type="match status" value="1"/>
</dbReference>
<keyword evidence="7 10" id="KW-0030">Aminoacyl-tRNA synthetase</keyword>
<dbReference type="SMART" id="SM00836">
    <property type="entry name" value="DALR_1"/>
    <property type="match status" value="1"/>
</dbReference>
<feature type="domain" description="Arginyl tRNA synthetase N-terminal" evidence="12">
    <location>
        <begin position="3"/>
        <end position="77"/>
    </location>
</feature>
<dbReference type="SUPFAM" id="SSF55190">
    <property type="entry name" value="Arginyl-tRNA synthetase (ArgRS), N-terminal 'additional' domain"/>
    <property type="match status" value="1"/>
</dbReference>
<evidence type="ECO:0000259" key="11">
    <source>
        <dbReference type="SMART" id="SM00836"/>
    </source>
</evidence>
<dbReference type="InterPro" id="IPR009080">
    <property type="entry name" value="tRNAsynth_Ia_anticodon-bd"/>
</dbReference>
<dbReference type="EC" id="6.1.1.19" evidence="2 9"/>
<dbReference type="PRINTS" id="PR01038">
    <property type="entry name" value="TRNASYNTHARG"/>
</dbReference>
<dbReference type="PANTHER" id="PTHR11956">
    <property type="entry name" value="ARGINYL-TRNA SYNTHETASE"/>
    <property type="match status" value="1"/>
</dbReference>
<keyword evidence="6 10" id="KW-0648">Protein biosynthesis</keyword>
<dbReference type="Gene3D" id="1.10.730.10">
    <property type="entry name" value="Isoleucyl-tRNA Synthetase, Domain 1"/>
    <property type="match status" value="1"/>
</dbReference>
<keyword evidence="5 10" id="KW-0067">ATP-binding</keyword>
<dbReference type="Pfam" id="PF05746">
    <property type="entry name" value="DALR_1"/>
    <property type="match status" value="1"/>
</dbReference>
<comment type="similarity">
    <text evidence="1 10">Belongs to the class-I aminoacyl-tRNA synthetase family.</text>
</comment>
<accession>A0A1G2T108</accession>
<name>A0A1G2T108_9BACT</name>
<evidence type="ECO:0000256" key="8">
    <source>
        <dbReference type="ARBA" id="ARBA00049339"/>
    </source>
</evidence>
<protein>
    <recommendedName>
        <fullName evidence="2 9">Arginine--tRNA ligase</fullName>
        <ecNumber evidence="2 9">6.1.1.19</ecNumber>
    </recommendedName>
</protein>
<dbReference type="InterPro" id="IPR001278">
    <property type="entry name" value="Arg-tRNA-ligase"/>
</dbReference>
<gene>
    <name evidence="13" type="ORF">A2665_01575</name>
</gene>
<evidence type="ECO:0000313" key="14">
    <source>
        <dbReference type="Proteomes" id="UP000177746"/>
    </source>
</evidence>
<dbReference type="SUPFAM" id="SSF47323">
    <property type="entry name" value="Anticodon-binding domain of a subclass of class I aminoacyl-tRNA synthetases"/>
    <property type="match status" value="1"/>
</dbReference>
<dbReference type="EMBL" id="MHVI01000024">
    <property type="protein sequence ID" value="OHA90976.1"/>
    <property type="molecule type" value="Genomic_DNA"/>
</dbReference>
<dbReference type="InterPro" id="IPR035684">
    <property type="entry name" value="ArgRS_core"/>
</dbReference>
<comment type="caution">
    <text evidence="13">The sequence shown here is derived from an EMBL/GenBank/DDBJ whole genome shotgun (WGS) entry which is preliminary data.</text>
</comment>
<proteinExistence type="inferred from homology"/>
<dbReference type="InterPro" id="IPR014729">
    <property type="entry name" value="Rossmann-like_a/b/a_fold"/>
</dbReference>
<dbReference type="GO" id="GO:0004814">
    <property type="term" value="F:arginine-tRNA ligase activity"/>
    <property type="evidence" value="ECO:0007669"/>
    <property type="project" value="UniProtKB-UniRule"/>
</dbReference>
<dbReference type="Pfam" id="PF00750">
    <property type="entry name" value="tRNA-synt_1d"/>
    <property type="match status" value="1"/>
</dbReference>
<organism evidence="13 14">
    <name type="scientific">Candidatus Zambryskibacteria bacterium RIFCSPHIGHO2_01_FULL_46_30</name>
    <dbReference type="NCBI Taxonomy" id="1802739"/>
    <lineage>
        <taxon>Bacteria</taxon>
        <taxon>Candidatus Zambryskiibacteriota</taxon>
    </lineage>
</organism>
<dbReference type="GO" id="GO:0005737">
    <property type="term" value="C:cytoplasm"/>
    <property type="evidence" value="ECO:0007669"/>
    <property type="project" value="UniProtKB-UniRule"/>
</dbReference>
<sequence>MKEKLENLIKGALKSLGLEAGNFVVEHPTDLKMGDYSTNIGIKTGKAKEIFTHLEAQPPSGVERVELAGPGFINFYLSKEFFKKSLGEIIDKGNEFGQNENLKGEKVIVEHTDPNPFKEFHVGHLMPNIIGSTIAKILEWNGAEVKQACYQGDVGIHVAKAIWGILRGEQEPYPAGAKAYEEDDQSKKEIQDINKKIYERSDNKINKIYDEGKRLSLEYFDSIYKRLGTKFDFFFFESDGGKMGKEVVAENKGKVFEESNGAVVFHAGKYDPSLHTRVFINSAGLPTYEAKELGLAKIKFDEYPYTRSIVVTGNEITDYFRVILTTLELIFPELAMKTKHLSHGMLRLPTGKMSSRTGDVITAEALIEEVKKKVKDDEAVAIGAIKYMILRQAIGNDIVFDIGKSVSTEGDSGVYLQYAYVRTSSLLGKAGEISKSDLIKKLSQTYLRETHEIERLLYRFPEVVERAGQEYAPHYITTYLTKLAGSFNNFYAHEQVIGDSPESGYRLAIVQAFNIVIKNGLTILGIPTPKRM</sequence>
<evidence type="ECO:0000256" key="4">
    <source>
        <dbReference type="ARBA" id="ARBA00022741"/>
    </source>
</evidence>
<dbReference type="Gene3D" id="3.30.1360.70">
    <property type="entry name" value="Arginyl tRNA synthetase N-terminal domain"/>
    <property type="match status" value="1"/>
</dbReference>
<evidence type="ECO:0000256" key="1">
    <source>
        <dbReference type="ARBA" id="ARBA00005594"/>
    </source>
</evidence>
<dbReference type="GO" id="GO:0006420">
    <property type="term" value="P:arginyl-tRNA aminoacylation"/>
    <property type="evidence" value="ECO:0007669"/>
    <property type="project" value="UniProtKB-UniRule"/>
</dbReference>
<dbReference type="Gene3D" id="3.40.50.620">
    <property type="entry name" value="HUPs"/>
    <property type="match status" value="1"/>
</dbReference>
<comment type="catalytic activity">
    <reaction evidence="8">
        <text>tRNA(Arg) + L-arginine + ATP = L-arginyl-tRNA(Arg) + AMP + diphosphate</text>
        <dbReference type="Rhea" id="RHEA:20301"/>
        <dbReference type="Rhea" id="RHEA-COMP:9658"/>
        <dbReference type="Rhea" id="RHEA-COMP:9673"/>
        <dbReference type="ChEBI" id="CHEBI:30616"/>
        <dbReference type="ChEBI" id="CHEBI:32682"/>
        <dbReference type="ChEBI" id="CHEBI:33019"/>
        <dbReference type="ChEBI" id="CHEBI:78442"/>
        <dbReference type="ChEBI" id="CHEBI:78513"/>
        <dbReference type="ChEBI" id="CHEBI:456215"/>
        <dbReference type="EC" id="6.1.1.19"/>
    </reaction>
</comment>
<evidence type="ECO:0000256" key="6">
    <source>
        <dbReference type="ARBA" id="ARBA00022917"/>
    </source>
</evidence>
<dbReference type="PANTHER" id="PTHR11956:SF5">
    <property type="entry name" value="ARGININE--TRNA LIGASE, CYTOPLASMIC"/>
    <property type="match status" value="1"/>
</dbReference>
<dbReference type="Proteomes" id="UP000177746">
    <property type="component" value="Unassembled WGS sequence"/>
</dbReference>
<reference evidence="13 14" key="1">
    <citation type="journal article" date="2016" name="Nat. Commun.">
        <title>Thousands of microbial genomes shed light on interconnected biogeochemical processes in an aquifer system.</title>
        <authorList>
            <person name="Anantharaman K."/>
            <person name="Brown C.T."/>
            <person name="Hug L.A."/>
            <person name="Sharon I."/>
            <person name="Castelle C.J."/>
            <person name="Probst A.J."/>
            <person name="Thomas B.C."/>
            <person name="Singh A."/>
            <person name="Wilkins M.J."/>
            <person name="Karaoz U."/>
            <person name="Brodie E.L."/>
            <person name="Williams K.H."/>
            <person name="Hubbard S.S."/>
            <person name="Banfield J.F."/>
        </authorList>
    </citation>
    <scope>NUCLEOTIDE SEQUENCE [LARGE SCALE GENOMIC DNA]</scope>
</reference>
<dbReference type="InterPro" id="IPR036695">
    <property type="entry name" value="Arg-tRNA-synth_N_sf"/>
</dbReference>
<evidence type="ECO:0000259" key="12">
    <source>
        <dbReference type="SMART" id="SM01016"/>
    </source>
</evidence>
<evidence type="ECO:0000256" key="9">
    <source>
        <dbReference type="NCBIfam" id="TIGR00456"/>
    </source>
</evidence>
<keyword evidence="4 10" id="KW-0547">Nucleotide-binding</keyword>
<dbReference type="InterPro" id="IPR005148">
    <property type="entry name" value="Arg-tRNA-synth_N"/>
</dbReference>
<evidence type="ECO:0000313" key="13">
    <source>
        <dbReference type="EMBL" id="OHA90976.1"/>
    </source>
</evidence>
<evidence type="ECO:0000256" key="5">
    <source>
        <dbReference type="ARBA" id="ARBA00022840"/>
    </source>
</evidence>
<dbReference type="AlphaFoldDB" id="A0A1G2T108"/>
<dbReference type="FunFam" id="1.10.730.10:FF:000006">
    <property type="entry name" value="Arginyl-tRNA synthetase 2, mitochondrial"/>
    <property type="match status" value="1"/>
</dbReference>
<dbReference type="NCBIfam" id="TIGR00456">
    <property type="entry name" value="argS"/>
    <property type="match status" value="1"/>
</dbReference>